<reference evidence="1 2" key="1">
    <citation type="submission" date="2016-05" db="EMBL/GenBank/DDBJ databases">
        <title>Genome sequencing reveals origins of a unique bacterial endosymbiosis in the earliest lineages of terrestrial Fungi.</title>
        <authorList>
            <consortium name="DOE Joint Genome Institute"/>
            <person name="Uehling J."/>
            <person name="Gryganskyi A."/>
            <person name="Hameed K."/>
            <person name="Tschaplinski T."/>
            <person name="Misztal P."/>
            <person name="Wu S."/>
            <person name="Desiro A."/>
            <person name="Vande Pol N."/>
            <person name="Du Z.-Y."/>
            <person name="Zienkiewicz A."/>
            <person name="Zienkiewicz K."/>
            <person name="Morin E."/>
            <person name="Tisserant E."/>
            <person name="Splivallo R."/>
            <person name="Hainaut M."/>
            <person name="Henrissat B."/>
            <person name="Ohm R."/>
            <person name="Kuo A."/>
            <person name="Yan J."/>
            <person name="Lipzen A."/>
            <person name="Nolan M."/>
            <person name="Labutti K."/>
            <person name="Barry K."/>
            <person name="Goldstein A."/>
            <person name="Labbe J."/>
            <person name="Schadt C."/>
            <person name="Tuskan G."/>
            <person name="Grigoriev I."/>
            <person name="Martin F."/>
            <person name="Vilgalys R."/>
            <person name="Bonito G."/>
        </authorList>
    </citation>
    <scope>NUCLEOTIDE SEQUENCE [LARGE SCALE GENOMIC DNA]</scope>
    <source>
        <strain evidence="1 2">AG-77</strain>
    </source>
</reference>
<organism evidence="1 2">
    <name type="scientific">Linnemannia elongata AG-77</name>
    <dbReference type="NCBI Taxonomy" id="1314771"/>
    <lineage>
        <taxon>Eukaryota</taxon>
        <taxon>Fungi</taxon>
        <taxon>Fungi incertae sedis</taxon>
        <taxon>Mucoromycota</taxon>
        <taxon>Mortierellomycotina</taxon>
        <taxon>Mortierellomycetes</taxon>
        <taxon>Mortierellales</taxon>
        <taxon>Mortierellaceae</taxon>
        <taxon>Linnemannia</taxon>
    </lineage>
</organism>
<dbReference type="OrthoDB" id="2382874at2759"/>
<keyword evidence="2" id="KW-1185">Reference proteome</keyword>
<dbReference type="AlphaFoldDB" id="A0A197JVI8"/>
<accession>A0A197JVI8</accession>
<evidence type="ECO:0008006" key="3">
    <source>
        <dbReference type="Google" id="ProtNLM"/>
    </source>
</evidence>
<evidence type="ECO:0000313" key="2">
    <source>
        <dbReference type="Proteomes" id="UP000078512"/>
    </source>
</evidence>
<dbReference type="SUPFAM" id="SSF81383">
    <property type="entry name" value="F-box domain"/>
    <property type="match status" value="1"/>
</dbReference>
<dbReference type="InterPro" id="IPR036047">
    <property type="entry name" value="F-box-like_dom_sf"/>
</dbReference>
<name>A0A197JVI8_9FUNG</name>
<protein>
    <recommendedName>
        <fullName evidence="3">F-box domain-containing protein</fullName>
    </recommendedName>
</protein>
<sequence>MHETVYDIPELVALVASYLGTHDLLACVQVNRLWNSTLIPILWHTIDDSTPAWDTILRRCADPKTTDQSYLKPEAGLVKESDEGKDREWVRGVFWKYGRFVRKLTVQWPMVLEAVSLAAVAVADDGGGGGCKNLESLTLSISNQYAQGPIERDPSKPMYRPYRDYGDPEPEREIKEVNVSEPLFPEFVTKDDFIPAEPYFEMTAKGQQELLEYGWVLTQHYWHTILANRGLKRLDMVRVPEVLWGVRSYDVHGRLMGMLTELRELKKPYDGFEESADVWSTVEACPRIESIRIFTLGVLQFPDPLPNMAFSMNVRDLSLHKVTTVEGLLTLLRLLPNLTKLSLGCVGRVPGKESLWAKQSFPERTFPLPAIEAGVGRSLKVLYADLEDRDLVLSYLPNLTDYTVLGAYDEPLALALTKHCRKFETFRALLTPWFIDETQRLSQDPTNQFLVKNASLRVFHHIRHFVRVDEMLRQPWACLGLEWLTCRILDIDRLTDEEQATVDRVTLASADPGHPDAVLTEEETAAVEKFRRCQRQHHGVYDQLARLTRLKHLDLGYESRYPWAYRMGEYYEKDGEEYFFYEGAKTFDTLELSLESGLNRLAALENLELFGFECLNHRIGRRELDWMATSWPKLKTMYGLDKERLVDIEFDSERAALKEYFQQLRPDVVHDSLFENRCTI</sequence>
<gene>
    <name evidence="1" type="ORF">K457DRAFT_138763</name>
</gene>
<evidence type="ECO:0000313" key="1">
    <source>
        <dbReference type="EMBL" id="OAQ28304.1"/>
    </source>
</evidence>
<proteinExistence type="predicted"/>
<dbReference type="Proteomes" id="UP000078512">
    <property type="component" value="Unassembled WGS sequence"/>
</dbReference>
<dbReference type="EMBL" id="KV442049">
    <property type="protein sequence ID" value="OAQ28304.1"/>
    <property type="molecule type" value="Genomic_DNA"/>
</dbReference>